<dbReference type="AlphaFoldDB" id="A0AAD4T3T2"/>
<name>A0AAD4T3T2_9MAGN</name>
<reference evidence="2" key="1">
    <citation type="submission" date="2022-04" db="EMBL/GenBank/DDBJ databases">
        <title>A functionally conserved STORR gene fusion in Papaver species that diverged 16.8 million years ago.</title>
        <authorList>
            <person name="Catania T."/>
        </authorList>
    </citation>
    <scope>NUCLEOTIDE SEQUENCE</scope>
    <source>
        <strain evidence="2">S-188037</strain>
    </source>
</reference>
<evidence type="ECO:0000259" key="1">
    <source>
        <dbReference type="PROSITE" id="PS52045"/>
    </source>
</evidence>
<dbReference type="PANTHER" id="PTHR31589">
    <property type="entry name" value="PROTEIN, PUTATIVE (DUF239)-RELATED-RELATED"/>
    <property type="match status" value="1"/>
</dbReference>
<sequence length="132" mass="15059">MPPSVFKSSGHWWVQLQGILVGYYLSTLFTEISRMTTIVEWGGEIINLKNKGRHTSTQMGVGHFASEGGLKTSSYFNWVQVSDENNMIRDPENVKKEVTNPNCYDLEIDNDHYGTNGYDFYYVGPGYNDKCQ</sequence>
<dbReference type="Proteomes" id="UP001202328">
    <property type="component" value="Unassembled WGS sequence"/>
</dbReference>
<dbReference type="InterPro" id="IPR004314">
    <property type="entry name" value="Neprosin"/>
</dbReference>
<dbReference type="EMBL" id="JAJJMB010006269">
    <property type="protein sequence ID" value="KAI3935342.1"/>
    <property type="molecule type" value="Genomic_DNA"/>
</dbReference>
<comment type="caution">
    <text evidence="2">The sequence shown here is derived from an EMBL/GenBank/DDBJ whole genome shotgun (WGS) entry which is preliminary data.</text>
</comment>
<feature type="domain" description="Neprosin PEP catalytic" evidence="1">
    <location>
        <begin position="1"/>
        <end position="132"/>
    </location>
</feature>
<accession>A0AAD4T3T2</accession>
<evidence type="ECO:0000313" key="3">
    <source>
        <dbReference type="Proteomes" id="UP001202328"/>
    </source>
</evidence>
<protein>
    <recommendedName>
        <fullName evidence="1">Neprosin PEP catalytic domain-containing protein</fullName>
    </recommendedName>
</protein>
<proteinExistence type="predicted"/>
<evidence type="ECO:0000313" key="2">
    <source>
        <dbReference type="EMBL" id="KAI3935342.1"/>
    </source>
</evidence>
<organism evidence="2 3">
    <name type="scientific">Papaver atlanticum</name>
    <dbReference type="NCBI Taxonomy" id="357466"/>
    <lineage>
        <taxon>Eukaryota</taxon>
        <taxon>Viridiplantae</taxon>
        <taxon>Streptophyta</taxon>
        <taxon>Embryophyta</taxon>
        <taxon>Tracheophyta</taxon>
        <taxon>Spermatophyta</taxon>
        <taxon>Magnoliopsida</taxon>
        <taxon>Ranunculales</taxon>
        <taxon>Papaveraceae</taxon>
        <taxon>Papaveroideae</taxon>
        <taxon>Papaver</taxon>
    </lineage>
</organism>
<dbReference type="InterPro" id="IPR053168">
    <property type="entry name" value="Glutamic_endopeptidase"/>
</dbReference>
<gene>
    <name evidence="2" type="ORF">MKW98_027162</name>
</gene>
<dbReference type="PANTHER" id="PTHR31589:SF221">
    <property type="entry name" value="LIGASE, PUTATIVE (DUF239)-RELATED"/>
    <property type="match status" value="1"/>
</dbReference>
<dbReference type="PROSITE" id="PS52045">
    <property type="entry name" value="NEPROSIN_PEP_CD"/>
    <property type="match status" value="1"/>
</dbReference>
<keyword evidence="3" id="KW-1185">Reference proteome</keyword>
<dbReference type="Pfam" id="PF03080">
    <property type="entry name" value="Neprosin"/>
    <property type="match status" value="1"/>
</dbReference>